<evidence type="ECO:0000313" key="3">
    <source>
        <dbReference type="Proteomes" id="UP000735302"/>
    </source>
</evidence>
<dbReference type="PANTHER" id="PTHR31701:SF2">
    <property type="entry name" value="ENDOPLASMIC RETICULUM MEMBRANE-ASSOCIATED RNA DEGRADATION PROTEIN"/>
    <property type="match status" value="1"/>
</dbReference>
<dbReference type="Pfam" id="PF13910">
    <property type="entry name" value="DUF4209"/>
    <property type="match status" value="1"/>
</dbReference>
<accession>A0AAV3YKB9</accession>
<dbReference type="AlphaFoldDB" id="A0AAV3YKB9"/>
<keyword evidence="3" id="KW-1185">Reference proteome</keyword>
<organism evidence="2 3">
    <name type="scientific">Plakobranchus ocellatus</name>
    <dbReference type="NCBI Taxonomy" id="259542"/>
    <lineage>
        <taxon>Eukaryota</taxon>
        <taxon>Metazoa</taxon>
        <taxon>Spiralia</taxon>
        <taxon>Lophotrochozoa</taxon>
        <taxon>Mollusca</taxon>
        <taxon>Gastropoda</taxon>
        <taxon>Heterobranchia</taxon>
        <taxon>Euthyneura</taxon>
        <taxon>Panpulmonata</taxon>
        <taxon>Sacoglossa</taxon>
        <taxon>Placobranchoidea</taxon>
        <taxon>Plakobranchidae</taxon>
        <taxon>Plakobranchus</taxon>
    </lineage>
</organism>
<protein>
    <submittedName>
        <fullName evidence="2">Endoplasmic reticulum membrane-associated RNA degradation protein-like</fullName>
    </submittedName>
</protein>
<feature type="non-terminal residue" evidence="2">
    <location>
        <position position="298"/>
    </location>
</feature>
<proteinExistence type="predicted"/>
<dbReference type="InterPro" id="IPR025209">
    <property type="entry name" value="DUF4209"/>
</dbReference>
<name>A0AAV3YKB9_9GAST</name>
<reference evidence="2 3" key="1">
    <citation type="journal article" date="2021" name="Elife">
        <title>Chloroplast acquisition without the gene transfer in kleptoplastic sea slugs, Plakobranchus ocellatus.</title>
        <authorList>
            <person name="Maeda T."/>
            <person name="Takahashi S."/>
            <person name="Yoshida T."/>
            <person name="Shimamura S."/>
            <person name="Takaki Y."/>
            <person name="Nagai Y."/>
            <person name="Toyoda A."/>
            <person name="Suzuki Y."/>
            <person name="Arimoto A."/>
            <person name="Ishii H."/>
            <person name="Satoh N."/>
            <person name="Nishiyama T."/>
            <person name="Hasebe M."/>
            <person name="Maruyama T."/>
            <person name="Minagawa J."/>
            <person name="Obokata J."/>
            <person name="Shigenobu S."/>
        </authorList>
    </citation>
    <scope>NUCLEOTIDE SEQUENCE [LARGE SCALE GENOMIC DNA]</scope>
</reference>
<dbReference type="EMBL" id="BLXT01001042">
    <property type="protein sequence ID" value="GFN82825.1"/>
    <property type="molecule type" value="Genomic_DNA"/>
</dbReference>
<comment type="caution">
    <text evidence="2">The sequence shown here is derived from an EMBL/GenBank/DDBJ whole genome shotgun (WGS) entry which is preliminary data.</text>
</comment>
<gene>
    <name evidence="2" type="ORF">PoB_000933100</name>
</gene>
<dbReference type="InterPro" id="IPR039635">
    <property type="entry name" value="ERMARD"/>
</dbReference>
<evidence type="ECO:0000313" key="2">
    <source>
        <dbReference type="EMBL" id="GFN82825.1"/>
    </source>
</evidence>
<feature type="domain" description="DUF4209" evidence="1">
    <location>
        <begin position="184"/>
        <end position="265"/>
    </location>
</feature>
<dbReference type="PANTHER" id="PTHR31701">
    <property type="entry name" value="ENDOPLASMIC RETICULUM MEMBRANE-ASSOCIATED RNA DEGRADATION PROTEIN"/>
    <property type="match status" value="1"/>
</dbReference>
<dbReference type="Proteomes" id="UP000735302">
    <property type="component" value="Unassembled WGS sequence"/>
</dbReference>
<evidence type="ECO:0000259" key="1">
    <source>
        <dbReference type="Pfam" id="PF13910"/>
    </source>
</evidence>
<sequence length="298" mass="33499">MASFEVDANSSSKFYKLYSEKSEYSLDPNLDSNLCPALQNLLKAGICFDVENNISNKNYLSEDLENTSKISQTIELKSEYRCFSKICIVDGYIDFASHSACLTKSASADLDPNYYNNCVCYLAAIFKQSEDLFLGLDSERFAQKYHQSLLWTNNSNLFEEVCELLATRSSSYDILALLVLSSGLERALGNLFLLKGFQVPAMIKDLLITPELCEILGFLPLQVLQIVIGPPISMNIRNIAWHGFLSEGELPRRYIYFLLLLTVSLGKLLDVQGISVTSIPCRDFVSLQRIDRIAAHFS</sequence>